<dbReference type="GO" id="GO:0003677">
    <property type="term" value="F:DNA binding"/>
    <property type="evidence" value="ECO:0007669"/>
    <property type="project" value="UniProtKB-KW"/>
</dbReference>
<organism evidence="2 3">
    <name type="scientific">Methylobacterium radiotolerans</name>
    <dbReference type="NCBI Taxonomy" id="31998"/>
    <lineage>
        <taxon>Bacteria</taxon>
        <taxon>Pseudomonadati</taxon>
        <taxon>Pseudomonadota</taxon>
        <taxon>Alphaproteobacteria</taxon>
        <taxon>Hyphomicrobiales</taxon>
        <taxon>Methylobacteriaceae</taxon>
        <taxon>Methylobacterium</taxon>
    </lineage>
</organism>
<dbReference type="Proteomes" id="UP001549119">
    <property type="component" value="Unassembled WGS sequence"/>
</dbReference>
<dbReference type="EMBL" id="JBEPNW010000002">
    <property type="protein sequence ID" value="MET3867854.1"/>
    <property type="molecule type" value="Genomic_DNA"/>
</dbReference>
<proteinExistence type="predicted"/>
<reference evidence="2 3" key="1">
    <citation type="submission" date="2024-06" db="EMBL/GenBank/DDBJ databases">
        <title>Genomics of switchgrass bacterial isolates.</title>
        <authorList>
            <person name="Shade A."/>
        </authorList>
    </citation>
    <scope>NUCLEOTIDE SEQUENCE [LARGE SCALE GENOMIC DNA]</scope>
    <source>
        <strain evidence="2 3">PvP084</strain>
    </source>
</reference>
<gene>
    <name evidence="2" type="ORF">ABIC20_005163</name>
</gene>
<keyword evidence="3" id="KW-1185">Reference proteome</keyword>
<keyword evidence="2" id="KW-0238">DNA-binding</keyword>
<evidence type="ECO:0000256" key="1">
    <source>
        <dbReference type="SAM" id="MobiDB-lite"/>
    </source>
</evidence>
<feature type="region of interest" description="Disordered" evidence="1">
    <location>
        <begin position="1"/>
        <end position="24"/>
    </location>
</feature>
<accession>A0ABV2NMW0</accession>
<evidence type="ECO:0000313" key="3">
    <source>
        <dbReference type="Proteomes" id="UP001549119"/>
    </source>
</evidence>
<evidence type="ECO:0000313" key="2">
    <source>
        <dbReference type="EMBL" id="MET3867854.1"/>
    </source>
</evidence>
<name>A0ABV2NMW0_9HYPH</name>
<sequence length="91" mass="10130">MPRRPADTTQDAPCRPPLPFPPRGLSRQEAAAYVGVSAPLFDEMVKDGRMPPPKLVNARVIWDRVKVDAFFAVLPERGVAVGDTDGWEDWQ</sequence>
<dbReference type="RefSeq" id="WP_312892619.1">
    <property type="nucleotide sequence ID" value="NZ_JBEPNV010000001.1"/>
</dbReference>
<comment type="caution">
    <text evidence="2">The sequence shown here is derived from an EMBL/GenBank/DDBJ whole genome shotgun (WGS) entry which is preliminary data.</text>
</comment>
<protein>
    <submittedName>
        <fullName evidence="2">DNA-binding transcriptional regulator AlpA</fullName>
    </submittedName>
</protein>